<dbReference type="EMBL" id="CVRI01000061">
    <property type="protein sequence ID" value="CRL04002.1"/>
    <property type="molecule type" value="Genomic_DNA"/>
</dbReference>
<dbReference type="Proteomes" id="UP000183832">
    <property type="component" value="Unassembled WGS sequence"/>
</dbReference>
<evidence type="ECO:0000313" key="2">
    <source>
        <dbReference type="EMBL" id="CRL04002.1"/>
    </source>
</evidence>
<accession>A0A1J1IWD3</accession>
<evidence type="ECO:0000313" key="3">
    <source>
        <dbReference type="Proteomes" id="UP000183832"/>
    </source>
</evidence>
<name>A0A1J1IWD3_9DIPT</name>
<reference evidence="2 3" key="1">
    <citation type="submission" date="2015-04" db="EMBL/GenBank/DDBJ databases">
        <authorList>
            <person name="Syromyatnikov M.Y."/>
            <person name="Popov V.N."/>
        </authorList>
    </citation>
    <scope>NUCLEOTIDE SEQUENCE [LARGE SCALE GENOMIC DNA]</scope>
</reference>
<sequence>MERKEKRHLTKLELCRVMMKIKGEYEKCVLTKLQRHFEIISHIIHRVTTEKRKSIPYPYNPRREELSGENSLVCIHFIQKNYIDQDRKSAVYKKALKVASNEQKTSLPQQRSRGQSRRIEASIVVSDTSNDNTQVIITAVTKTATTSSTVQSVVKTQNPPSTSVSQSTSGVMTGKSDTDTLIQDEEL</sequence>
<protein>
    <submittedName>
        <fullName evidence="2">CLUMA_CG017120, isoform A</fullName>
    </submittedName>
</protein>
<dbReference type="AlphaFoldDB" id="A0A1J1IWD3"/>
<gene>
    <name evidence="2" type="ORF">CLUMA_CG017120</name>
</gene>
<organism evidence="2 3">
    <name type="scientific">Clunio marinus</name>
    <dbReference type="NCBI Taxonomy" id="568069"/>
    <lineage>
        <taxon>Eukaryota</taxon>
        <taxon>Metazoa</taxon>
        <taxon>Ecdysozoa</taxon>
        <taxon>Arthropoda</taxon>
        <taxon>Hexapoda</taxon>
        <taxon>Insecta</taxon>
        <taxon>Pterygota</taxon>
        <taxon>Neoptera</taxon>
        <taxon>Endopterygota</taxon>
        <taxon>Diptera</taxon>
        <taxon>Nematocera</taxon>
        <taxon>Chironomoidea</taxon>
        <taxon>Chironomidae</taxon>
        <taxon>Clunio</taxon>
    </lineage>
</organism>
<feature type="region of interest" description="Disordered" evidence="1">
    <location>
        <begin position="147"/>
        <end position="187"/>
    </location>
</feature>
<evidence type="ECO:0000256" key="1">
    <source>
        <dbReference type="SAM" id="MobiDB-lite"/>
    </source>
</evidence>
<feature type="compositionally biased region" description="Low complexity" evidence="1">
    <location>
        <begin position="147"/>
        <end position="157"/>
    </location>
</feature>
<feature type="compositionally biased region" description="Polar residues" evidence="1">
    <location>
        <begin position="158"/>
        <end position="171"/>
    </location>
</feature>
<keyword evidence="3" id="KW-1185">Reference proteome</keyword>
<proteinExistence type="predicted"/>